<keyword evidence="1" id="KW-1133">Transmembrane helix</keyword>
<gene>
    <name evidence="2" type="ORF">FHE72_16650</name>
</gene>
<evidence type="ECO:0000256" key="1">
    <source>
        <dbReference type="SAM" id="Phobius"/>
    </source>
</evidence>
<protein>
    <submittedName>
        <fullName evidence="2">Uncharacterized protein</fullName>
    </submittedName>
</protein>
<organism evidence="2 3">
    <name type="scientific">Rossellomorea vietnamensis</name>
    <dbReference type="NCBI Taxonomy" id="218284"/>
    <lineage>
        <taxon>Bacteria</taxon>
        <taxon>Bacillati</taxon>
        <taxon>Bacillota</taxon>
        <taxon>Bacilli</taxon>
        <taxon>Bacillales</taxon>
        <taxon>Bacillaceae</taxon>
        <taxon>Rossellomorea</taxon>
    </lineage>
</organism>
<reference evidence="2 3" key="1">
    <citation type="submission" date="2019-06" db="EMBL/GenBank/DDBJ databases">
        <title>An operon consisting of a P-type ATPase gene and a transcriptional regular gene given the different cadmium resistance in Bacillus vietamensis 151-6 and Bacillus marisflavi 151-25.</title>
        <authorList>
            <person name="Yu X."/>
        </authorList>
    </citation>
    <scope>NUCLEOTIDE SEQUENCE [LARGE SCALE GENOMIC DNA]</scope>
    <source>
        <strain evidence="2 3">151-6</strain>
    </source>
</reference>
<feature type="transmembrane region" description="Helical" evidence="1">
    <location>
        <begin position="38"/>
        <end position="60"/>
    </location>
</feature>
<proteinExistence type="predicted"/>
<keyword evidence="1" id="KW-0812">Transmembrane</keyword>
<dbReference type="KEGG" id="bvq:FHE72_16650"/>
<dbReference type="Proteomes" id="UP000465062">
    <property type="component" value="Chromosome"/>
</dbReference>
<sequence>MKKLFDHVDENEKSSVEFQTVWRKAHRRDWKRRLSQSAGPNLAVLMILLILTPLAGYYFINPEHPSDSAQSSANQNEKVYDLSGKVYNFPNQIVIKGETGLPEGAILTIEHLERDGQTLIRKEEVSTTSTGYFQYTTDRLEKDKEYIVKVILYPHLQNESIKNQIGERGENLKKRKNVFWYQRGEVEYFGMKMVGIVNKIEDTTEYVSSEFLRSEKEFSDINQIVQ</sequence>
<dbReference type="AlphaFoldDB" id="A0A6I6UHX4"/>
<name>A0A6I6UHX4_9BACI</name>
<evidence type="ECO:0000313" key="2">
    <source>
        <dbReference type="EMBL" id="QHE62465.1"/>
    </source>
</evidence>
<dbReference type="EMBL" id="CP047394">
    <property type="protein sequence ID" value="QHE62465.1"/>
    <property type="molecule type" value="Genomic_DNA"/>
</dbReference>
<keyword evidence="1" id="KW-0472">Membrane</keyword>
<evidence type="ECO:0000313" key="3">
    <source>
        <dbReference type="Proteomes" id="UP000465062"/>
    </source>
</evidence>
<accession>A0A6I6UHX4</accession>